<dbReference type="OMA" id="ERHARIC"/>
<dbReference type="Pfam" id="PF20241">
    <property type="entry name" value="DUF6598"/>
    <property type="match status" value="1"/>
</dbReference>
<keyword evidence="3" id="KW-1185">Reference proteome</keyword>
<dbReference type="AlphaFoldDB" id="A0A803LWK7"/>
<organism evidence="2 3">
    <name type="scientific">Chenopodium quinoa</name>
    <name type="common">Quinoa</name>
    <dbReference type="NCBI Taxonomy" id="63459"/>
    <lineage>
        <taxon>Eukaryota</taxon>
        <taxon>Viridiplantae</taxon>
        <taxon>Streptophyta</taxon>
        <taxon>Embryophyta</taxon>
        <taxon>Tracheophyta</taxon>
        <taxon>Spermatophyta</taxon>
        <taxon>Magnoliopsida</taxon>
        <taxon>eudicotyledons</taxon>
        <taxon>Gunneridae</taxon>
        <taxon>Pentapetalae</taxon>
        <taxon>Caryophyllales</taxon>
        <taxon>Chenopodiaceae</taxon>
        <taxon>Chenopodioideae</taxon>
        <taxon>Atripliceae</taxon>
        <taxon>Chenopodium</taxon>
    </lineage>
</organism>
<dbReference type="PANTHER" id="PTHR33065:SF88">
    <property type="entry name" value="OS11G0104220 PROTEIN"/>
    <property type="match status" value="1"/>
</dbReference>
<evidence type="ECO:0000259" key="1">
    <source>
        <dbReference type="Pfam" id="PF20241"/>
    </source>
</evidence>
<dbReference type="Proteomes" id="UP000596660">
    <property type="component" value="Unplaced"/>
</dbReference>
<dbReference type="PANTHER" id="PTHR33065">
    <property type="entry name" value="OS07G0486400 PROTEIN"/>
    <property type="match status" value="1"/>
</dbReference>
<accession>A0A803LWK7</accession>
<feature type="domain" description="DUF6598" evidence="1">
    <location>
        <begin position="5"/>
        <end position="252"/>
    </location>
</feature>
<dbReference type="InterPro" id="IPR046533">
    <property type="entry name" value="DUF6598"/>
</dbReference>
<sequence>MARPMVDVFSVTVYPNSWPCEVYGDVFVFENNDPNTTHQLYKRSLEHAEVIYEAGQGLLLTGLDIVLSIRKPVISILLKDRAHDNDVVAKGNVLLDSTTDNDYEQGKCSVVEGDCGHVRVNYIALACALVAEVHVGLWDFPKQTATQEDSKNSILASGTIVAHHAKTYARTTWDTWSTLLKVPSNQSIPVVFDANDEPIINLTRKLLAVPAYASLIIEANTIEEVTNKQFFVGTAEFRAAQGRTHSSAYYNCDELQLRFISYENVFLSVRWREPFDLQYQYSPKEYLTPQPCFLSQVCEPGDCLLEVFSVFLGRKNDEDLSISGTITVSYGTRSLTIFERDDNNPDRLVNGSKLLSISSPGEQADREYDRLMGAVILGERHLGYCVVHYANFDRSVRMEVKCILLCKGIGVGFANYYGRIVAWSGMFDYTSDYDKKYFRKVLFDKPEDNIDFIRRVASKKTEGSFPVEHTRKEVELSRSYVVMPICYPFFIDVDLYVSSHFGKGPVEHLQNTLQFQLYDKSPMKIQTEDFDIIIHMESKDESDDDLPLGGPDEMSE</sequence>
<evidence type="ECO:0000313" key="2">
    <source>
        <dbReference type="EnsemblPlants" id="AUR62019858-RA:cds"/>
    </source>
</evidence>
<proteinExistence type="predicted"/>
<protein>
    <recommendedName>
        <fullName evidence="1">DUF6598 domain-containing protein</fullName>
    </recommendedName>
</protein>
<reference evidence="2" key="1">
    <citation type="journal article" date="2017" name="Nature">
        <title>The genome of Chenopodium quinoa.</title>
        <authorList>
            <person name="Jarvis D.E."/>
            <person name="Ho Y.S."/>
            <person name="Lightfoot D.J."/>
            <person name="Schmoeckel S.M."/>
            <person name="Li B."/>
            <person name="Borm T.J.A."/>
            <person name="Ohyanagi H."/>
            <person name="Mineta K."/>
            <person name="Michell C.T."/>
            <person name="Saber N."/>
            <person name="Kharbatia N.M."/>
            <person name="Rupper R.R."/>
            <person name="Sharp A.R."/>
            <person name="Dally N."/>
            <person name="Boughton B.A."/>
            <person name="Woo Y.H."/>
            <person name="Gao G."/>
            <person name="Schijlen E.G.W.M."/>
            <person name="Guo X."/>
            <person name="Momin A.A."/>
            <person name="Negrao S."/>
            <person name="Al-Babili S."/>
            <person name="Gehring C."/>
            <person name="Roessner U."/>
            <person name="Jung C."/>
            <person name="Murphy K."/>
            <person name="Arold S.T."/>
            <person name="Gojobori T."/>
            <person name="van der Linden C.G."/>
            <person name="van Loo E.N."/>
            <person name="Jellen E.N."/>
            <person name="Maughan P.J."/>
            <person name="Tester M."/>
        </authorList>
    </citation>
    <scope>NUCLEOTIDE SEQUENCE [LARGE SCALE GENOMIC DNA]</scope>
    <source>
        <strain evidence="2">cv. PI 614886</strain>
    </source>
</reference>
<dbReference type="EnsemblPlants" id="AUR62019858-RA">
    <property type="protein sequence ID" value="AUR62019858-RA:cds"/>
    <property type="gene ID" value="AUR62019858"/>
</dbReference>
<evidence type="ECO:0000313" key="3">
    <source>
        <dbReference type="Proteomes" id="UP000596660"/>
    </source>
</evidence>
<name>A0A803LWK7_CHEQI</name>
<dbReference type="Gramene" id="AUR62019858-RA">
    <property type="protein sequence ID" value="AUR62019858-RA:cds"/>
    <property type="gene ID" value="AUR62019858"/>
</dbReference>
<reference evidence="2" key="2">
    <citation type="submission" date="2021-03" db="UniProtKB">
        <authorList>
            <consortium name="EnsemblPlants"/>
        </authorList>
    </citation>
    <scope>IDENTIFICATION</scope>
</reference>